<dbReference type="SMART" id="SM00460">
    <property type="entry name" value="TGc"/>
    <property type="match status" value="1"/>
</dbReference>
<dbReference type="InterPro" id="IPR002931">
    <property type="entry name" value="Transglutaminase-like"/>
</dbReference>
<feature type="domain" description="Transglutaminase-like" evidence="1">
    <location>
        <begin position="226"/>
        <end position="287"/>
    </location>
</feature>
<evidence type="ECO:0000259" key="1">
    <source>
        <dbReference type="SMART" id="SM00460"/>
    </source>
</evidence>
<evidence type="ECO:0000313" key="2">
    <source>
        <dbReference type="EMBL" id="KAL0630362.1"/>
    </source>
</evidence>
<accession>A0ABR3G332</accession>
<organism evidence="2 3">
    <name type="scientific">Discina gigas</name>
    <dbReference type="NCBI Taxonomy" id="1032678"/>
    <lineage>
        <taxon>Eukaryota</taxon>
        <taxon>Fungi</taxon>
        <taxon>Dikarya</taxon>
        <taxon>Ascomycota</taxon>
        <taxon>Pezizomycotina</taxon>
        <taxon>Pezizomycetes</taxon>
        <taxon>Pezizales</taxon>
        <taxon>Discinaceae</taxon>
        <taxon>Discina</taxon>
    </lineage>
</organism>
<dbReference type="Proteomes" id="UP001447188">
    <property type="component" value="Unassembled WGS sequence"/>
</dbReference>
<dbReference type="PANTHER" id="PTHR38339:SF1">
    <property type="entry name" value="TRANSGLUTAMINASE-LIKE DOMAIN-CONTAINING PROTEIN"/>
    <property type="match status" value="1"/>
</dbReference>
<dbReference type="EMBL" id="JBBBZM010000760">
    <property type="protein sequence ID" value="KAL0630362.1"/>
    <property type="molecule type" value="Genomic_DNA"/>
</dbReference>
<dbReference type="Pfam" id="PF01841">
    <property type="entry name" value="Transglut_core"/>
    <property type="match status" value="1"/>
</dbReference>
<dbReference type="SUPFAM" id="SSF54001">
    <property type="entry name" value="Cysteine proteinases"/>
    <property type="match status" value="1"/>
</dbReference>
<dbReference type="PANTHER" id="PTHR38339">
    <property type="entry name" value="TRANSGLUTAMINASE DOMAIN PROTEIN"/>
    <property type="match status" value="1"/>
</dbReference>
<dbReference type="InterPro" id="IPR038765">
    <property type="entry name" value="Papain-like_cys_pep_sf"/>
</dbReference>
<name>A0ABR3G332_9PEZI</name>
<comment type="caution">
    <text evidence="2">The sequence shown here is derived from an EMBL/GenBank/DDBJ whole genome shotgun (WGS) entry which is preliminary data.</text>
</comment>
<gene>
    <name evidence="2" type="ORF">Q9L58_010791</name>
</gene>
<evidence type="ECO:0000313" key="3">
    <source>
        <dbReference type="Proteomes" id="UP001447188"/>
    </source>
</evidence>
<dbReference type="Gene3D" id="3.10.620.30">
    <property type="match status" value="1"/>
</dbReference>
<keyword evidence="3" id="KW-1185">Reference proteome</keyword>
<sequence>MIDAAHLSGWVYESDKQRSREQIRQVIQHCIEMGLGVRHMQGTHLFDPVEVLNFIKWIDLKEHATFWADQYVTTDRRLVEDLASFEDGKAFKIDLRRTFHLHKAANRVRLRMPLPLASGHLTDIAISPFTEIAEGIQFGISPGRLEARMASPVAGDLTIGATLSFTASQGLIVVSERVRTLAHSLVPRNQEALKTVRVFWNYIMDELICGAVHYDQVSVDAPCDWVLEAGWFDCQLGAALFSALCRASGIPARLVGGNLLYRLSPTIHYWAEVWLEEQGWMPVDFLGWDLSRGGRDAEWRDRFFGSLDHRMTTQVMPLAFTGAVGLTIPKDFIVLQTARESGVEIALLGADGTRCYTDRITIEG</sequence>
<reference evidence="2 3" key="1">
    <citation type="submission" date="2024-02" db="EMBL/GenBank/DDBJ databases">
        <title>Discinaceae phylogenomics.</title>
        <authorList>
            <person name="Dirks A.C."/>
            <person name="James T.Y."/>
        </authorList>
    </citation>
    <scope>NUCLEOTIDE SEQUENCE [LARGE SCALE GENOMIC DNA]</scope>
    <source>
        <strain evidence="2 3">ACD0624</strain>
    </source>
</reference>
<proteinExistence type="predicted"/>
<protein>
    <recommendedName>
        <fullName evidence="1">Transglutaminase-like domain-containing protein</fullName>
    </recommendedName>
</protein>